<feature type="transmembrane region" description="Helical" evidence="1">
    <location>
        <begin position="194"/>
        <end position="214"/>
    </location>
</feature>
<evidence type="ECO:0000313" key="2">
    <source>
        <dbReference type="EMBL" id="OGH00524.1"/>
    </source>
</evidence>
<evidence type="ECO:0000313" key="3">
    <source>
        <dbReference type="Proteomes" id="UP000177583"/>
    </source>
</evidence>
<feature type="transmembrane region" description="Helical" evidence="1">
    <location>
        <begin position="276"/>
        <end position="295"/>
    </location>
</feature>
<comment type="caution">
    <text evidence="2">The sequence shown here is derived from an EMBL/GenBank/DDBJ whole genome shotgun (WGS) entry which is preliminary data.</text>
</comment>
<sequence length="466" mass="51832">MAGPSAQAWVEGNGWGGLALLLGPQVQWSYGLNLLGTLAIGGLLVHLLLAHRQGVASEPGLVFLLVAFFYLSPLNLPGFLVFDRFERLGLFLLLLLYRLHLFAQRQGGLWRWWLLSPLWLLCLYLDWQTTCLFALSLGLAQVIALDLPSLWGPGVSLGAAAGGLKVYLWFTDQTLDKLRPGPTGWSWWDGPLSLLVWGGLIGFVLWPMVLFWGLRRSPQARRSRAFWVPMTFLWLLTLTSPWTLGHLPEPPVRLLGLSAFGTLLLGLYLSGRPVKLGLPDFFLFLGALVILFLTLRDPLLAFETALRKRDPQALAWALGPSLATLGSLWFGLWLYWRKVQRPEAALFLGLYLNLIAALALSPWLYLANYSLGGFYGLKANQLLVNYAKRHLAGQSLGFPGSGALVPDLWEGGCQSPPQTDYLILADPILTAGGYCFSLNEVETAYLQVEPLGPYRVWRRKDLPQEP</sequence>
<dbReference type="AlphaFoldDB" id="A0A1F6GQX4"/>
<organism evidence="2 3">
    <name type="scientific">Candidatus Lambdaproteobacteria bacterium RIFOXYD2_FULL_56_26</name>
    <dbReference type="NCBI Taxonomy" id="1817773"/>
    <lineage>
        <taxon>Bacteria</taxon>
        <taxon>Pseudomonadati</taxon>
        <taxon>Pseudomonadota</taxon>
        <taxon>Candidatus Lambdaproteobacteria</taxon>
    </lineage>
</organism>
<keyword evidence="1" id="KW-0812">Transmembrane</keyword>
<proteinExistence type="predicted"/>
<name>A0A1F6GQX4_9PROT</name>
<feature type="transmembrane region" description="Helical" evidence="1">
    <location>
        <begin position="348"/>
        <end position="366"/>
    </location>
</feature>
<gene>
    <name evidence="2" type="ORF">A2557_10335</name>
</gene>
<feature type="transmembrane region" description="Helical" evidence="1">
    <location>
        <begin position="28"/>
        <end position="49"/>
    </location>
</feature>
<feature type="transmembrane region" description="Helical" evidence="1">
    <location>
        <begin position="226"/>
        <end position="244"/>
    </location>
</feature>
<feature type="transmembrane region" description="Helical" evidence="1">
    <location>
        <begin position="61"/>
        <end position="82"/>
    </location>
</feature>
<feature type="transmembrane region" description="Helical" evidence="1">
    <location>
        <begin position="250"/>
        <end position="269"/>
    </location>
</feature>
<protein>
    <submittedName>
        <fullName evidence="2">Uncharacterized protein</fullName>
    </submittedName>
</protein>
<feature type="transmembrane region" description="Helical" evidence="1">
    <location>
        <begin position="118"/>
        <end position="144"/>
    </location>
</feature>
<dbReference type="Proteomes" id="UP000177583">
    <property type="component" value="Unassembled WGS sequence"/>
</dbReference>
<feature type="transmembrane region" description="Helical" evidence="1">
    <location>
        <begin position="315"/>
        <end position="336"/>
    </location>
</feature>
<keyword evidence="1" id="KW-0472">Membrane</keyword>
<reference evidence="2 3" key="1">
    <citation type="journal article" date="2016" name="Nat. Commun.">
        <title>Thousands of microbial genomes shed light on interconnected biogeochemical processes in an aquifer system.</title>
        <authorList>
            <person name="Anantharaman K."/>
            <person name="Brown C.T."/>
            <person name="Hug L.A."/>
            <person name="Sharon I."/>
            <person name="Castelle C.J."/>
            <person name="Probst A.J."/>
            <person name="Thomas B.C."/>
            <person name="Singh A."/>
            <person name="Wilkins M.J."/>
            <person name="Karaoz U."/>
            <person name="Brodie E.L."/>
            <person name="Williams K.H."/>
            <person name="Hubbard S.S."/>
            <person name="Banfield J.F."/>
        </authorList>
    </citation>
    <scope>NUCLEOTIDE SEQUENCE [LARGE SCALE GENOMIC DNA]</scope>
</reference>
<dbReference type="EMBL" id="MFNF01000045">
    <property type="protein sequence ID" value="OGH00524.1"/>
    <property type="molecule type" value="Genomic_DNA"/>
</dbReference>
<accession>A0A1F6GQX4</accession>
<evidence type="ECO:0000256" key="1">
    <source>
        <dbReference type="SAM" id="Phobius"/>
    </source>
</evidence>
<keyword evidence="1" id="KW-1133">Transmembrane helix</keyword>